<sequence length="792" mass="86158">MPSERENINSVLSAREYDIAGNVFRAYYDVDGKLVFVLDYTIDDRKPNVLLVINPVGDRKWDDILVNDYNLDLETVRPKKDNKYQKLDIEYSGLAQYDNLIQAYENKSDLTDALGDLVRFRNASIRRAAGERLALAESGAARARDTIARANDSMDELRARLKQLRAKLAQQKKRVGREPTKQSAAKILKTDAQIDAVNEKLKRAKKRLENAQRRLVVADADAEIARDILARTPEYDNVNTTSPIRRPDETETAIVPNFTSYDVSYDMGNGDDADDENKKDTDSGQDDDVEYQYAYETTFATPDDDTRDKVMASGAEIDNNVARMPVESYVPDDNADNAEYTEDENYKITQPERGETVMPDNKDDVKPLFDKNPETLDEEIAFKPIEFGVSSPVPDVPRPSQAETENTMNTYGNNMDSSPLSFVPPVSNVENSNTGADQPLNVRPVIDNTPQNFGEQMPSRPAMDAISSANASGSTNDAFAPAMDTVRPEAVMPNVGGVDNNALGEMNGGQNMANATLSHPGTSAPHPVVPGVPAASDVRPVSPITGAATPTVPATRKPTLIYYIMLLVLIVVSVFTLWLYQRNMGDKTPDLAATVPEENAPDTAASETGEPSPFIAEVAEEETVDVVQVEPAPVVEPEPVPEPAPTPVVEPAPVVEPEPVPEPAPAPVVEPEPVVVPEPVPAPVSEPVSEPEIPSEEEILASKPAYNVSQNENMFVADPEYETDVPYSGAETVETVETTEYVSEVSESLPTCPDGAAADANGCCPGEIYTDMGVAGFNCCPENGGDCFPPLF</sequence>
<reference evidence="4" key="1">
    <citation type="submission" date="2020-10" db="EMBL/GenBank/DDBJ databases">
        <authorList>
            <person name="Gilroy R."/>
        </authorList>
    </citation>
    <scope>NUCLEOTIDE SEQUENCE</scope>
    <source>
        <strain evidence="4">8207</strain>
    </source>
</reference>
<proteinExistence type="predicted"/>
<keyword evidence="3" id="KW-0472">Membrane</keyword>
<feature type="transmembrane region" description="Helical" evidence="3">
    <location>
        <begin position="560"/>
        <end position="580"/>
    </location>
</feature>
<protein>
    <submittedName>
        <fullName evidence="4">Uncharacterized protein</fullName>
    </submittedName>
</protein>
<name>A0A9D9DFW5_9PROT</name>
<accession>A0A9D9DFW5</accession>
<organism evidence="4 5">
    <name type="scientific">Candidatus Enterousia avistercoris</name>
    <dbReference type="NCBI Taxonomy" id="2840788"/>
    <lineage>
        <taxon>Bacteria</taxon>
        <taxon>Pseudomonadati</taxon>
        <taxon>Pseudomonadota</taxon>
        <taxon>Alphaproteobacteria</taxon>
        <taxon>Candidatus Enterousia</taxon>
    </lineage>
</organism>
<dbReference type="AlphaFoldDB" id="A0A9D9DFW5"/>
<keyword evidence="1" id="KW-0175">Coiled coil</keyword>
<reference evidence="4" key="2">
    <citation type="journal article" date="2021" name="PeerJ">
        <title>Extensive microbial diversity within the chicken gut microbiome revealed by metagenomics and culture.</title>
        <authorList>
            <person name="Gilroy R."/>
            <person name="Ravi A."/>
            <person name="Getino M."/>
            <person name="Pursley I."/>
            <person name="Horton D.L."/>
            <person name="Alikhan N.F."/>
            <person name="Baker D."/>
            <person name="Gharbi K."/>
            <person name="Hall N."/>
            <person name="Watson M."/>
            <person name="Adriaenssens E.M."/>
            <person name="Foster-Nyarko E."/>
            <person name="Jarju S."/>
            <person name="Secka A."/>
            <person name="Antonio M."/>
            <person name="Oren A."/>
            <person name="Chaudhuri R.R."/>
            <person name="La Ragione R."/>
            <person name="Hildebrand F."/>
            <person name="Pallen M.J."/>
        </authorList>
    </citation>
    <scope>NUCLEOTIDE SEQUENCE</scope>
    <source>
        <strain evidence="4">8207</strain>
    </source>
</reference>
<comment type="caution">
    <text evidence="4">The sequence shown here is derived from an EMBL/GenBank/DDBJ whole genome shotgun (WGS) entry which is preliminary data.</text>
</comment>
<evidence type="ECO:0000256" key="2">
    <source>
        <dbReference type="SAM" id="MobiDB-lite"/>
    </source>
</evidence>
<keyword evidence="3" id="KW-1133">Transmembrane helix</keyword>
<evidence type="ECO:0000313" key="5">
    <source>
        <dbReference type="Proteomes" id="UP000823630"/>
    </source>
</evidence>
<feature type="region of interest" description="Disordered" evidence="2">
    <location>
        <begin position="239"/>
        <end position="288"/>
    </location>
</feature>
<evidence type="ECO:0000256" key="1">
    <source>
        <dbReference type="SAM" id="Coils"/>
    </source>
</evidence>
<keyword evidence="3" id="KW-0812">Transmembrane</keyword>
<feature type="region of interest" description="Disordered" evidence="2">
    <location>
        <begin position="591"/>
        <end position="610"/>
    </location>
</feature>
<gene>
    <name evidence="4" type="ORF">IAC69_02765</name>
</gene>
<evidence type="ECO:0000256" key="3">
    <source>
        <dbReference type="SAM" id="Phobius"/>
    </source>
</evidence>
<dbReference type="Proteomes" id="UP000823630">
    <property type="component" value="Unassembled WGS sequence"/>
</dbReference>
<evidence type="ECO:0000313" key="4">
    <source>
        <dbReference type="EMBL" id="MBO8425380.1"/>
    </source>
</evidence>
<feature type="coiled-coil region" evidence="1">
    <location>
        <begin position="140"/>
        <end position="221"/>
    </location>
</feature>
<dbReference type="EMBL" id="JADINC010000044">
    <property type="protein sequence ID" value="MBO8425380.1"/>
    <property type="molecule type" value="Genomic_DNA"/>
</dbReference>